<evidence type="ECO:0000313" key="4">
    <source>
        <dbReference type="Proteomes" id="UP000325577"/>
    </source>
</evidence>
<keyword evidence="2" id="KW-0472">Membrane</keyword>
<dbReference type="OrthoDB" id="1728036at2759"/>
<keyword evidence="2" id="KW-1133">Transmembrane helix</keyword>
<feature type="region of interest" description="Disordered" evidence="1">
    <location>
        <begin position="58"/>
        <end position="97"/>
    </location>
</feature>
<evidence type="ECO:0000256" key="2">
    <source>
        <dbReference type="SAM" id="Phobius"/>
    </source>
</evidence>
<dbReference type="PANTHER" id="PTHR35094">
    <property type="entry name" value="LEUCINE-RICH REPEAT EXTENSIN-LIKE PROTEIN 2"/>
    <property type="match status" value="1"/>
</dbReference>
<dbReference type="PANTHER" id="PTHR35094:SF1">
    <property type="entry name" value="PROTEIN, PUTATIVE-RELATED"/>
    <property type="match status" value="1"/>
</dbReference>
<accession>A0A5J5ADI3</accession>
<evidence type="ECO:0000313" key="3">
    <source>
        <dbReference type="EMBL" id="KAA8529065.1"/>
    </source>
</evidence>
<name>A0A5J5ADI3_9ASTE</name>
<feature type="compositionally biased region" description="Pro residues" evidence="1">
    <location>
        <begin position="64"/>
        <end position="96"/>
    </location>
</feature>
<feature type="transmembrane region" description="Helical" evidence="2">
    <location>
        <begin position="122"/>
        <end position="144"/>
    </location>
</feature>
<dbReference type="Proteomes" id="UP000325577">
    <property type="component" value="Linkage Group LG20"/>
</dbReference>
<gene>
    <name evidence="3" type="ORF">F0562_033447</name>
</gene>
<reference evidence="3 4" key="1">
    <citation type="submission" date="2019-09" db="EMBL/GenBank/DDBJ databases">
        <title>A chromosome-level genome assembly of the Chinese tupelo Nyssa sinensis.</title>
        <authorList>
            <person name="Yang X."/>
            <person name="Kang M."/>
            <person name="Yang Y."/>
            <person name="Xiong H."/>
            <person name="Wang M."/>
            <person name="Zhang Z."/>
            <person name="Wang Z."/>
            <person name="Wu H."/>
            <person name="Ma T."/>
            <person name="Liu J."/>
            <person name="Xi Z."/>
        </authorList>
    </citation>
    <scope>NUCLEOTIDE SEQUENCE [LARGE SCALE GENOMIC DNA]</scope>
    <source>
        <strain evidence="3">J267</strain>
        <tissue evidence="3">Leaf</tissue>
    </source>
</reference>
<proteinExistence type="predicted"/>
<keyword evidence="2" id="KW-0812">Transmembrane</keyword>
<keyword evidence="4" id="KW-1185">Reference proteome</keyword>
<organism evidence="3 4">
    <name type="scientific">Nyssa sinensis</name>
    <dbReference type="NCBI Taxonomy" id="561372"/>
    <lineage>
        <taxon>Eukaryota</taxon>
        <taxon>Viridiplantae</taxon>
        <taxon>Streptophyta</taxon>
        <taxon>Embryophyta</taxon>
        <taxon>Tracheophyta</taxon>
        <taxon>Spermatophyta</taxon>
        <taxon>Magnoliopsida</taxon>
        <taxon>eudicotyledons</taxon>
        <taxon>Gunneridae</taxon>
        <taxon>Pentapetalae</taxon>
        <taxon>asterids</taxon>
        <taxon>Cornales</taxon>
        <taxon>Nyssaceae</taxon>
        <taxon>Nyssa</taxon>
    </lineage>
</organism>
<evidence type="ECO:0000256" key="1">
    <source>
        <dbReference type="SAM" id="MobiDB-lite"/>
    </source>
</evidence>
<protein>
    <submittedName>
        <fullName evidence="3">Uncharacterized protein</fullName>
    </submittedName>
</protein>
<feature type="transmembrane region" description="Helical" evidence="2">
    <location>
        <begin position="12"/>
        <end position="30"/>
    </location>
</feature>
<sequence length="147" mass="15524">MSIATGGSFNPFLKLLTLISVVTILATPIYSLNPRKLDESTVPGTPDLGSKCTTCSPCNECKQSPPPPPPPSPPPPSPPPPPKKPPSQYCPPPPSPSLIYMTGPPGNLYPVDPYFSAAGRNFAAWLPLLVCCGLMGLLTFPRLLCLT</sequence>
<dbReference type="EMBL" id="CM018044">
    <property type="protein sequence ID" value="KAA8529065.1"/>
    <property type="molecule type" value="Genomic_DNA"/>
</dbReference>
<dbReference type="AlphaFoldDB" id="A0A5J5ADI3"/>